<dbReference type="PANTHER" id="PTHR21040:SF6">
    <property type="entry name" value="HEXOSAMINIDASE D"/>
    <property type="match status" value="1"/>
</dbReference>
<dbReference type="SUPFAM" id="SSF51445">
    <property type="entry name" value="(Trans)glycosidases"/>
    <property type="match status" value="1"/>
</dbReference>
<organism evidence="6 7">
    <name type="scientific">Amphilophus citrinellus</name>
    <name type="common">Midas cichlid</name>
    <name type="synonym">Cichlasoma citrinellum</name>
    <dbReference type="NCBI Taxonomy" id="61819"/>
    <lineage>
        <taxon>Eukaryota</taxon>
        <taxon>Metazoa</taxon>
        <taxon>Chordata</taxon>
        <taxon>Craniata</taxon>
        <taxon>Vertebrata</taxon>
        <taxon>Euteleostomi</taxon>
        <taxon>Actinopterygii</taxon>
        <taxon>Neopterygii</taxon>
        <taxon>Teleostei</taxon>
        <taxon>Neoteleostei</taxon>
        <taxon>Acanthomorphata</taxon>
        <taxon>Ovalentaria</taxon>
        <taxon>Cichlomorphae</taxon>
        <taxon>Cichliformes</taxon>
        <taxon>Cichlidae</taxon>
        <taxon>New World cichlids</taxon>
        <taxon>Cichlasomatinae</taxon>
        <taxon>Heroini</taxon>
        <taxon>Amphilophus</taxon>
    </lineage>
</organism>
<evidence type="ECO:0000256" key="2">
    <source>
        <dbReference type="ARBA" id="ARBA00006285"/>
    </source>
</evidence>
<dbReference type="CDD" id="cd06565">
    <property type="entry name" value="GH20_GcnA-like"/>
    <property type="match status" value="1"/>
</dbReference>
<dbReference type="PANTHER" id="PTHR21040">
    <property type="entry name" value="BCDNA.GH04120"/>
    <property type="match status" value="1"/>
</dbReference>
<evidence type="ECO:0000313" key="6">
    <source>
        <dbReference type="Ensembl" id="ENSACIP00000025915.1"/>
    </source>
</evidence>
<dbReference type="Pfam" id="PF00728">
    <property type="entry name" value="Glyco_hydro_20"/>
    <property type="match status" value="1"/>
</dbReference>
<reference evidence="6" key="1">
    <citation type="submission" date="2025-08" db="UniProtKB">
        <authorList>
            <consortium name="Ensembl"/>
        </authorList>
    </citation>
    <scope>IDENTIFICATION</scope>
</reference>
<evidence type="ECO:0000256" key="1">
    <source>
        <dbReference type="ARBA" id="ARBA00001231"/>
    </source>
</evidence>
<dbReference type="Gene3D" id="3.20.20.80">
    <property type="entry name" value="Glycosidases"/>
    <property type="match status" value="1"/>
</dbReference>
<dbReference type="Proteomes" id="UP000261340">
    <property type="component" value="Unplaced"/>
</dbReference>
<dbReference type="Ensembl" id="ENSACIT00000026596.1">
    <property type="protein sequence ID" value="ENSACIP00000025915.1"/>
    <property type="gene ID" value="ENSACIG00000020071.1"/>
</dbReference>
<dbReference type="EC" id="3.2.1.52" evidence="3"/>
<evidence type="ECO:0000313" key="7">
    <source>
        <dbReference type="Proteomes" id="UP000261340"/>
    </source>
</evidence>
<feature type="domain" description="Glycoside hydrolase family 20 catalytic" evidence="5">
    <location>
        <begin position="63"/>
        <end position="208"/>
    </location>
</feature>
<evidence type="ECO:0000256" key="4">
    <source>
        <dbReference type="ARBA" id="ARBA00022801"/>
    </source>
</evidence>
<dbReference type="InterPro" id="IPR015883">
    <property type="entry name" value="Glyco_hydro_20_cat"/>
</dbReference>
<dbReference type="GO" id="GO:0004563">
    <property type="term" value="F:beta-N-acetylhexosaminidase activity"/>
    <property type="evidence" value="ECO:0007669"/>
    <property type="project" value="UniProtKB-EC"/>
</dbReference>
<dbReference type="AlphaFoldDB" id="A0A3Q0T0W5"/>
<dbReference type="InterPro" id="IPR038901">
    <property type="entry name" value="HEXDC-like"/>
</dbReference>
<name>A0A3Q0T0W5_AMPCI</name>
<protein>
    <recommendedName>
        <fullName evidence="3">beta-N-acetylhexosaminidase</fullName>
        <ecNumber evidence="3">3.2.1.52</ecNumber>
    </recommendedName>
</protein>
<keyword evidence="4" id="KW-0378">Hydrolase</keyword>
<comment type="catalytic activity">
    <reaction evidence="1">
        <text>Hydrolysis of terminal non-reducing N-acetyl-D-hexosamine residues in N-acetyl-beta-D-hexosaminides.</text>
        <dbReference type="EC" id="3.2.1.52"/>
    </reaction>
</comment>
<sequence length="456" mass="51698">MSCPPWPEGKKLVHLDLKGAPPRVEYLHRLIELFSELDVDGLLVEYEDMFPYEGELKLLQATAQPAYSRDEVLFMQEFARSKGMEVIPLVQTFGHMEFVLKHRSLGHLREVAHCVGTLNPHKEEGVKLVMEMLRQVVELHPGLTMLHIGADEVYMLGEGEESKLWLASPGRTLEQLFLSHVIKVARAVKEAWPHLTIIMWDDMMRDMSLDTLKASGLVGLVQPMLWDYTPNLDVNKTVSLLEKYCSAGMSDLWAASSFKGSTSVYTCVTSTQRHLDNHLQWLNVAAALSPGVNLKGIAITGWQRYDHLSVLCELIPVAIPSLTVCLQTLLHGQFSAEAHRKVTGKLGISSVEVEVLFPTAFRTYVADTVFPGRRLAEFIVELNSLLNSEEIRFFESSYHLWIAVMLNPKNTSWQWVMSRCVEVICVLPITTETQSRSFTEMWECAESSHRLQKFKI</sequence>
<reference evidence="6" key="2">
    <citation type="submission" date="2025-09" db="UniProtKB">
        <authorList>
            <consortium name="Ensembl"/>
        </authorList>
    </citation>
    <scope>IDENTIFICATION</scope>
</reference>
<keyword evidence="7" id="KW-1185">Reference proteome</keyword>
<dbReference type="GeneTree" id="ENSGT00390000014852"/>
<dbReference type="InterPro" id="IPR017853">
    <property type="entry name" value="GH"/>
</dbReference>
<dbReference type="GO" id="GO:0005975">
    <property type="term" value="P:carbohydrate metabolic process"/>
    <property type="evidence" value="ECO:0007669"/>
    <property type="project" value="InterPro"/>
</dbReference>
<dbReference type="STRING" id="61819.ENSACIP00000025915"/>
<evidence type="ECO:0000256" key="3">
    <source>
        <dbReference type="ARBA" id="ARBA00012663"/>
    </source>
</evidence>
<proteinExistence type="inferred from homology"/>
<dbReference type="OMA" id="TWMNPWQ"/>
<comment type="similarity">
    <text evidence="2">Belongs to the glycosyl hydrolase 20 family.</text>
</comment>
<evidence type="ECO:0000259" key="5">
    <source>
        <dbReference type="Pfam" id="PF00728"/>
    </source>
</evidence>
<accession>A0A3Q0T0W5</accession>